<dbReference type="Gene3D" id="2.40.30.100">
    <property type="entry name" value="AF2212/PG0164-like"/>
    <property type="match status" value="1"/>
</dbReference>
<name>A0ABS4ZFN9_9ACTN</name>
<dbReference type="SUPFAM" id="SSF141694">
    <property type="entry name" value="AF2212/PG0164-like"/>
    <property type="match status" value="1"/>
</dbReference>
<keyword evidence="1" id="KW-0238">DNA-binding</keyword>
<sequence length="145" mass="14854">MRFTTTLEAAGRTATGLEVPAEVVEALGAGKRPKVAVTLRGHTYRTSIGVMGGRSLIPVSAEVRAASGVAAGDRVEVEVVVDDDPREVVVPEDLVSALAAEPGAAPAFAALSYSLQRRHVLAVEGAKAAETRARRVAAVVAAVTA</sequence>
<gene>
    <name evidence="1" type="ORF">JOF54_003975</name>
</gene>
<keyword evidence="2" id="KW-1185">Reference proteome</keyword>
<accession>A0ABS4ZFN9</accession>
<dbReference type="InterPro" id="IPR037079">
    <property type="entry name" value="AF2212/PG0164-like_sf"/>
</dbReference>
<evidence type="ECO:0000313" key="1">
    <source>
        <dbReference type="EMBL" id="MBP2419053.1"/>
    </source>
</evidence>
<dbReference type="GO" id="GO:0003677">
    <property type="term" value="F:DNA binding"/>
    <property type="evidence" value="ECO:0007669"/>
    <property type="project" value="UniProtKB-KW"/>
</dbReference>
<dbReference type="Proteomes" id="UP000758168">
    <property type="component" value="Unassembled WGS sequence"/>
</dbReference>
<dbReference type="Pfam" id="PF13376">
    <property type="entry name" value="OmdA"/>
    <property type="match status" value="1"/>
</dbReference>
<protein>
    <submittedName>
        <fullName evidence="1">Bifunctional DNA-binding transcriptional regulator/antitoxin component of YhaV-PrlF toxin-antitoxin module</fullName>
    </submittedName>
</protein>
<proteinExistence type="predicted"/>
<dbReference type="InterPro" id="IPR015018">
    <property type="entry name" value="DUF1905"/>
</dbReference>
<comment type="caution">
    <text evidence="1">The sequence shown here is derived from an EMBL/GenBank/DDBJ whole genome shotgun (WGS) entry which is preliminary data.</text>
</comment>
<organism evidence="1 2">
    <name type="scientific">Microlunatus capsulatus</name>
    <dbReference type="NCBI Taxonomy" id="99117"/>
    <lineage>
        <taxon>Bacteria</taxon>
        <taxon>Bacillati</taxon>
        <taxon>Actinomycetota</taxon>
        <taxon>Actinomycetes</taxon>
        <taxon>Propionibacteriales</taxon>
        <taxon>Propionibacteriaceae</taxon>
        <taxon>Microlunatus</taxon>
    </lineage>
</organism>
<dbReference type="RefSeq" id="WP_210059143.1">
    <property type="nucleotide sequence ID" value="NZ_BAAAMH010000011.1"/>
</dbReference>
<evidence type="ECO:0000313" key="2">
    <source>
        <dbReference type="Proteomes" id="UP000758168"/>
    </source>
</evidence>
<dbReference type="Pfam" id="PF08922">
    <property type="entry name" value="DUF1905"/>
    <property type="match status" value="1"/>
</dbReference>
<dbReference type="EMBL" id="JAGIOB010000001">
    <property type="protein sequence ID" value="MBP2419053.1"/>
    <property type="molecule type" value="Genomic_DNA"/>
</dbReference>
<reference evidence="1 2" key="1">
    <citation type="submission" date="2021-03" db="EMBL/GenBank/DDBJ databases">
        <title>Sequencing the genomes of 1000 actinobacteria strains.</title>
        <authorList>
            <person name="Klenk H.-P."/>
        </authorList>
    </citation>
    <scope>NUCLEOTIDE SEQUENCE [LARGE SCALE GENOMIC DNA]</scope>
    <source>
        <strain evidence="1 2">DSM 12936</strain>
    </source>
</reference>